<evidence type="ECO:0000313" key="6">
    <source>
        <dbReference type="EMBL" id="MFD0959647.1"/>
    </source>
</evidence>
<evidence type="ECO:0000256" key="3">
    <source>
        <dbReference type="ARBA" id="ARBA00023163"/>
    </source>
</evidence>
<keyword evidence="1" id="KW-0805">Transcription regulation</keyword>
<proteinExistence type="predicted"/>
<evidence type="ECO:0000313" key="7">
    <source>
        <dbReference type="Proteomes" id="UP001596989"/>
    </source>
</evidence>
<comment type="caution">
    <text evidence="6">The sequence shown here is derived from an EMBL/GenBank/DDBJ whole genome shotgun (WGS) entry which is preliminary data.</text>
</comment>
<dbReference type="PANTHER" id="PTHR47506">
    <property type="entry name" value="TRANSCRIPTIONAL REGULATORY PROTEIN"/>
    <property type="match status" value="1"/>
</dbReference>
<dbReference type="Pfam" id="PF21351">
    <property type="entry name" value="TetR_C_41"/>
    <property type="match status" value="1"/>
</dbReference>
<evidence type="ECO:0000256" key="4">
    <source>
        <dbReference type="PROSITE-ProRule" id="PRU00335"/>
    </source>
</evidence>
<dbReference type="RefSeq" id="WP_377563837.1">
    <property type="nucleotide sequence ID" value="NZ_JBHTJZ010000009.1"/>
</dbReference>
<evidence type="ECO:0000256" key="1">
    <source>
        <dbReference type="ARBA" id="ARBA00023015"/>
    </source>
</evidence>
<keyword evidence="3" id="KW-0804">Transcription</keyword>
<dbReference type="EMBL" id="JBHTJZ010000009">
    <property type="protein sequence ID" value="MFD0959647.1"/>
    <property type="molecule type" value="Genomic_DNA"/>
</dbReference>
<evidence type="ECO:0000259" key="5">
    <source>
        <dbReference type="PROSITE" id="PS50977"/>
    </source>
</evidence>
<dbReference type="PROSITE" id="PS50977">
    <property type="entry name" value="HTH_TETR_2"/>
    <property type="match status" value="1"/>
</dbReference>
<dbReference type="PRINTS" id="PR00455">
    <property type="entry name" value="HTHTETR"/>
</dbReference>
<dbReference type="Pfam" id="PF00440">
    <property type="entry name" value="TetR_N"/>
    <property type="match status" value="1"/>
</dbReference>
<name>A0ABW3HQD0_9BACL</name>
<dbReference type="InterPro" id="IPR001647">
    <property type="entry name" value="HTH_TetR"/>
</dbReference>
<sequence length="196" mass="21885">MRRSKAEQKQETIQTLIQTARAQFSEMGYAATPLEKLVGDVGMTRGALYHHFGNKEGLFLAVLQSVQQEIAARIESEASGSDNPWDQLILGCRAFMAAAVEDNNRRILLIDGPSVLGWNLWRRTDEQYAMMTLRDQLQIMQTEGILKRASVDALTHLLSGAMNEAVLWIAESSERQQALEESVTAITLLCEGFRAD</sequence>
<evidence type="ECO:0000256" key="2">
    <source>
        <dbReference type="ARBA" id="ARBA00023125"/>
    </source>
</evidence>
<dbReference type="Proteomes" id="UP001596989">
    <property type="component" value="Unassembled WGS sequence"/>
</dbReference>
<dbReference type="Gene3D" id="1.10.357.10">
    <property type="entry name" value="Tetracycline Repressor, domain 2"/>
    <property type="match status" value="1"/>
</dbReference>
<protein>
    <submittedName>
        <fullName evidence="6">TetR/AcrR family transcriptional regulator</fullName>
    </submittedName>
</protein>
<keyword evidence="2 4" id="KW-0238">DNA-binding</keyword>
<dbReference type="InterPro" id="IPR049484">
    <property type="entry name" value="Rv0078-like_C"/>
</dbReference>
<keyword evidence="7" id="KW-1185">Reference proteome</keyword>
<accession>A0ABW3HQD0</accession>
<gene>
    <name evidence="6" type="ORF">ACFQ2I_09590</name>
</gene>
<dbReference type="SUPFAM" id="SSF46689">
    <property type="entry name" value="Homeodomain-like"/>
    <property type="match status" value="1"/>
</dbReference>
<dbReference type="InterPro" id="IPR009057">
    <property type="entry name" value="Homeodomain-like_sf"/>
</dbReference>
<organism evidence="6 7">
    <name type="scientific">Paenibacillus chungangensis</name>
    <dbReference type="NCBI Taxonomy" id="696535"/>
    <lineage>
        <taxon>Bacteria</taxon>
        <taxon>Bacillati</taxon>
        <taxon>Bacillota</taxon>
        <taxon>Bacilli</taxon>
        <taxon>Bacillales</taxon>
        <taxon>Paenibacillaceae</taxon>
        <taxon>Paenibacillus</taxon>
    </lineage>
</organism>
<feature type="DNA-binding region" description="H-T-H motif" evidence="4">
    <location>
        <begin position="33"/>
        <end position="52"/>
    </location>
</feature>
<feature type="domain" description="HTH tetR-type" evidence="5">
    <location>
        <begin position="10"/>
        <end position="70"/>
    </location>
</feature>
<reference evidence="7" key="1">
    <citation type="journal article" date="2019" name="Int. J. Syst. Evol. Microbiol.">
        <title>The Global Catalogue of Microorganisms (GCM) 10K type strain sequencing project: providing services to taxonomists for standard genome sequencing and annotation.</title>
        <authorList>
            <consortium name="The Broad Institute Genomics Platform"/>
            <consortium name="The Broad Institute Genome Sequencing Center for Infectious Disease"/>
            <person name="Wu L."/>
            <person name="Ma J."/>
        </authorList>
    </citation>
    <scope>NUCLEOTIDE SEQUENCE [LARGE SCALE GENOMIC DNA]</scope>
    <source>
        <strain evidence="7">CCUG 59129</strain>
    </source>
</reference>
<dbReference type="PANTHER" id="PTHR47506:SF6">
    <property type="entry name" value="HTH-TYPE TRANSCRIPTIONAL REPRESSOR NEMR"/>
    <property type="match status" value="1"/>
</dbReference>